<dbReference type="EMBL" id="CP022112">
    <property type="protein sequence ID" value="ASG24699.1"/>
    <property type="molecule type" value="Genomic_DNA"/>
</dbReference>
<dbReference type="PANTHER" id="PTHR48090">
    <property type="entry name" value="UNDECAPRENYL-PHOSPHATE 4-DEOXY-4-FORMAMIDO-L-ARABINOSE TRANSFERASE-RELATED"/>
    <property type="match status" value="1"/>
</dbReference>
<name>A0A248K1N7_9PROT</name>
<dbReference type="Pfam" id="PF26629">
    <property type="entry name" value="GT2_TM_C"/>
    <property type="match status" value="1"/>
</dbReference>
<reference evidence="4 5" key="1">
    <citation type="submission" date="2017-06" db="EMBL/GenBank/DDBJ databases">
        <title>Complete genome sequence of Nitrospirillum amazonense strain CBAmC, an endophytic nitrogen-fixing and plant growth-promoting bacterium, isolated from sugarcane.</title>
        <authorList>
            <person name="Schwab S."/>
            <person name="dos Santos Teixeira K.R."/>
            <person name="Simoes Araujo J.L."/>
            <person name="Soares Vidal M."/>
            <person name="Borges de Freitas H.R."/>
            <person name="Rivello Crivelaro A.L."/>
            <person name="Bueno de Camargo Nunes A."/>
            <person name="dos Santos C.M."/>
            <person name="Palmeira da Silva Rosa D."/>
            <person name="da Silva Padilha D."/>
            <person name="da Silva E."/>
            <person name="Araujo Terra L."/>
            <person name="Soares Mendes V."/>
            <person name="Farinelli L."/>
            <person name="Magalhaes Cruz L."/>
            <person name="Baldani J.I."/>
        </authorList>
    </citation>
    <scope>NUCLEOTIDE SEQUENCE [LARGE SCALE GENOMIC DNA]</scope>
    <source>
        <strain evidence="4 5">CBAmC</strain>
    </source>
</reference>
<dbReference type="AlphaFoldDB" id="A0A248K1N7"/>
<dbReference type="PANTHER" id="PTHR48090:SF6">
    <property type="entry name" value="SLR5056 PROTEIN"/>
    <property type="match status" value="1"/>
</dbReference>
<gene>
    <name evidence="4" type="ORF">Y958_28040</name>
</gene>
<evidence type="ECO:0000313" key="5">
    <source>
        <dbReference type="Proteomes" id="UP000197153"/>
    </source>
</evidence>
<keyword evidence="1" id="KW-1133">Transmembrane helix</keyword>
<accession>A0A248K1N7</accession>
<feature type="transmembrane region" description="Helical" evidence="1">
    <location>
        <begin position="261"/>
        <end position="282"/>
    </location>
</feature>
<dbReference type="Pfam" id="PF00535">
    <property type="entry name" value="Glycos_transf_2"/>
    <property type="match status" value="1"/>
</dbReference>
<dbReference type="GO" id="GO:0016740">
    <property type="term" value="F:transferase activity"/>
    <property type="evidence" value="ECO:0007669"/>
    <property type="project" value="UniProtKB-KW"/>
</dbReference>
<feature type="domain" description="Low-salt glycan biosynthesis hexosyltransferase Agl6 C-terminal transmembrane region" evidence="3">
    <location>
        <begin position="324"/>
        <end position="403"/>
    </location>
</feature>
<feature type="transmembrane region" description="Helical" evidence="1">
    <location>
        <begin position="341"/>
        <end position="359"/>
    </location>
</feature>
<protein>
    <submittedName>
        <fullName evidence="4">Glycosyl transferase family 2</fullName>
    </submittedName>
</protein>
<dbReference type="Proteomes" id="UP000197153">
    <property type="component" value="Chromosome 3"/>
</dbReference>
<dbReference type="InterPro" id="IPR050256">
    <property type="entry name" value="Glycosyltransferase_2"/>
</dbReference>
<dbReference type="InterPro" id="IPR029044">
    <property type="entry name" value="Nucleotide-diphossugar_trans"/>
</dbReference>
<feature type="transmembrane region" description="Helical" evidence="1">
    <location>
        <begin position="294"/>
        <end position="320"/>
    </location>
</feature>
<proteinExistence type="predicted"/>
<dbReference type="SUPFAM" id="SSF53448">
    <property type="entry name" value="Nucleotide-diphospho-sugar transferases"/>
    <property type="match status" value="1"/>
</dbReference>
<feature type="domain" description="Glycosyltransferase 2-like" evidence="2">
    <location>
        <begin position="30"/>
        <end position="190"/>
    </location>
</feature>
<keyword evidence="1" id="KW-0812">Transmembrane</keyword>
<dbReference type="InterPro" id="IPR058718">
    <property type="entry name" value="Agl6_TM_C"/>
</dbReference>
<feature type="transmembrane region" description="Helical" evidence="1">
    <location>
        <begin position="379"/>
        <end position="404"/>
    </location>
</feature>
<dbReference type="CDD" id="cd04179">
    <property type="entry name" value="DPM_DPG-synthase_like"/>
    <property type="match status" value="1"/>
</dbReference>
<sequence length="412" mass="45809">MCPDVFDRSKPITETQLLVPENDATDPILSIVIPALNEEISISQFIDWCHEGIQAAGIAAEIIIIDSSNDRTPDIALAKGARVIRTPKRGLGQAYIDSLPFIRGKWLLLGDADCTYDFRKITPFIEKFQEGYEYIMGSRVKGSVEPGSRPPLHQYFGAPVTNWALNMIHGTHFSDIHCGMRGITLDAFRRMHLQSKGWSYAPEMVLKSVLLELKTTEVPIHFLKEPEGRISHLAQRGGWVEPWKAGWASLQVTFTYGASAFLLWPGILLALPGLLLMLLTALGSRQVGNVQLDLHFLFLGVSTFLIGSASMYMGILAKMVNDLHGRHIARWASVFTFNRSVKASAFTIMVGLVLDVLLVHRYVQNGYVLSSQDEQVSHLAIFGLGMIAIGCLTFGFTLLVNALIKRLQYRPI</sequence>
<evidence type="ECO:0000259" key="2">
    <source>
        <dbReference type="Pfam" id="PF00535"/>
    </source>
</evidence>
<organism evidence="4 5">
    <name type="scientific">Nitrospirillum viridazoti CBAmc</name>
    <dbReference type="NCBI Taxonomy" id="1441467"/>
    <lineage>
        <taxon>Bacteria</taxon>
        <taxon>Pseudomonadati</taxon>
        <taxon>Pseudomonadota</taxon>
        <taxon>Alphaproteobacteria</taxon>
        <taxon>Rhodospirillales</taxon>
        <taxon>Azospirillaceae</taxon>
        <taxon>Nitrospirillum</taxon>
        <taxon>Nitrospirillum viridazoti</taxon>
    </lineage>
</organism>
<keyword evidence="5" id="KW-1185">Reference proteome</keyword>
<evidence type="ECO:0000256" key="1">
    <source>
        <dbReference type="SAM" id="Phobius"/>
    </source>
</evidence>
<keyword evidence="4" id="KW-0808">Transferase</keyword>
<dbReference type="InterPro" id="IPR001173">
    <property type="entry name" value="Glyco_trans_2-like"/>
</dbReference>
<keyword evidence="1" id="KW-0472">Membrane</keyword>
<evidence type="ECO:0000259" key="3">
    <source>
        <dbReference type="Pfam" id="PF26629"/>
    </source>
</evidence>
<dbReference type="Gene3D" id="3.90.550.10">
    <property type="entry name" value="Spore Coat Polysaccharide Biosynthesis Protein SpsA, Chain A"/>
    <property type="match status" value="1"/>
</dbReference>
<dbReference type="KEGG" id="nao:Y958_28040"/>
<dbReference type="RefSeq" id="WP_088875108.1">
    <property type="nucleotide sequence ID" value="NZ_CP022112.1"/>
</dbReference>
<evidence type="ECO:0000313" key="4">
    <source>
        <dbReference type="EMBL" id="ASG24699.1"/>
    </source>
</evidence>